<organism evidence="3 4">
    <name type="scientific">Aspergillus tamarii</name>
    <dbReference type="NCBI Taxonomy" id="41984"/>
    <lineage>
        <taxon>Eukaryota</taxon>
        <taxon>Fungi</taxon>
        <taxon>Dikarya</taxon>
        <taxon>Ascomycota</taxon>
        <taxon>Pezizomycotina</taxon>
        <taxon>Eurotiomycetes</taxon>
        <taxon>Eurotiomycetidae</taxon>
        <taxon>Eurotiales</taxon>
        <taxon>Aspergillaceae</taxon>
        <taxon>Aspergillus</taxon>
        <taxon>Aspergillus subgen. Circumdati</taxon>
    </lineage>
</organism>
<keyword evidence="2" id="KW-0472">Membrane</keyword>
<feature type="transmembrane region" description="Helical" evidence="2">
    <location>
        <begin position="139"/>
        <end position="162"/>
    </location>
</feature>
<dbReference type="AlphaFoldDB" id="A0A5N6VC94"/>
<sequence length="220" mass="23288">MSEGYALRREKSCMDYETDCGKTWNNFVACCPSDSYCPGGESTTVCRKSHVGDVPEQCANGTWNLFHANNFFCCDQGEVAIKTVNTGNSETDGYVGCVMSDHASMDWISTLTVMRSGTEPTIYNSPNSSSTSSSTNTGAIAGGVVGGVAGAAILAALVWFIARRSKAKKVMSPISAQGAWGMQTVAHASKFQGQPAQELDGGLDATPPVYELPAASRDRQ</sequence>
<dbReference type="EMBL" id="ML738585">
    <property type="protein sequence ID" value="KAE8168648.1"/>
    <property type="molecule type" value="Genomic_DNA"/>
</dbReference>
<protein>
    <submittedName>
        <fullName evidence="3">Uncharacterized protein</fullName>
    </submittedName>
</protein>
<dbReference type="Proteomes" id="UP000326950">
    <property type="component" value="Unassembled WGS sequence"/>
</dbReference>
<evidence type="ECO:0000313" key="4">
    <source>
        <dbReference type="Proteomes" id="UP000326950"/>
    </source>
</evidence>
<keyword evidence="2" id="KW-1133">Transmembrane helix</keyword>
<evidence type="ECO:0000256" key="2">
    <source>
        <dbReference type="SAM" id="Phobius"/>
    </source>
</evidence>
<accession>A0A5N6VC94</accession>
<keyword evidence="4" id="KW-1185">Reference proteome</keyword>
<name>A0A5N6VC94_ASPTM</name>
<dbReference type="OrthoDB" id="4779287at2759"/>
<gene>
    <name evidence="3" type="ORF">BDV40DRAFT_294593</name>
</gene>
<feature type="region of interest" description="Disordered" evidence="1">
    <location>
        <begin position="192"/>
        <end position="220"/>
    </location>
</feature>
<proteinExistence type="predicted"/>
<keyword evidence="2" id="KW-0812">Transmembrane</keyword>
<evidence type="ECO:0000256" key="1">
    <source>
        <dbReference type="SAM" id="MobiDB-lite"/>
    </source>
</evidence>
<evidence type="ECO:0000313" key="3">
    <source>
        <dbReference type="EMBL" id="KAE8168648.1"/>
    </source>
</evidence>
<reference evidence="3 4" key="1">
    <citation type="submission" date="2019-04" db="EMBL/GenBank/DDBJ databases">
        <title>Friends and foes A comparative genomics study of 23 Aspergillus species from section Flavi.</title>
        <authorList>
            <consortium name="DOE Joint Genome Institute"/>
            <person name="Kjaerbolling I."/>
            <person name="Vesth T."/>
            <person name="Frisvad J.C."/>
            <person name="Nybo J.L."/>
            <person name="Theobald S."/>
            <person name="Kildgaard S."/>
            <person name="Isbrandt T."/>
            <person name="Kuo A."/>
            <person name="Sato A."/>
            <person name="Lyhne E.K."/>
            <person name="Kogle M.E."/>
            <person name="Wiebenga A."/>
            <person name="Kun R.S."/>
            <person name="Lubbers R.J."/>
            <person name="Makela M.R."/>
            <person name="Barry K."/>
            <person name="Chovatia M."/>
            <person name="Clum A."/>
            <person name="Daum C."/>
            <person name="Haridas S."/>
            <person name="He G."/>
            <person name="LaButti K."/>
            <person name="Lipzen A."/>
            <person name="Mondo S."/>
            <person name="Riley R."/>
            <person name="Salamov A."/>
            <person name="Simmons B.A."/>
            <person name="Magnuson J.K."/>
            <person name="Henrissat B."/>
            <person name="Mortensen U.H."/>
            <person name="Larsen T.O."/>
            <person name="Devries R.P."/>
            <person name="Grigoriev I.V."/>
            <person name="Machida M."/>
            <person name="Baker S.E."/>
            <person name="Andersen M.R."/>
        </authorList>
    </citation>
    <scope>NUCLEOTIDE SEQUENCE [LARGE SCALE GENOMIC DNA]</scope>
    <source>
        <strain evidence="3 4">CBS 117626</strain>
    </source>
</reference>